<evidence type="ECO:0000259" key="1">
    <source>
        <dbReference type="Pfam" id="PF18731"/>
    </source>
</evidence>
<proteinExistence type="predicted"/>
<accession>A0ABZ2U2N2</accession>
<dbReference type="InterPro" id="IPR041650">
    <property type="entry name" value="HEPN_Swt1"/>
</dbReference>
<evidence type="ECO:0000313" key="2">
    <source>
        <dbReference type="EMBL" id="WYY07882.1"/>
    </source>
</evidence>
<organism evidence="2 3">
    <name type="scientific">Gordonia hydrophobica</name>
    <dbReference type="NCBI Taxonomy" id="40516"/>
    <lineage>
        <taxon>Bacteria</taxon>
        <taxon>Bacillati</taxon>
        <taxon>Actinomycetota</taxon>
        <taxon>Actinomycetes</taxon>
        <taxon>Mycobacteriales</taxon>
        <taxon>Gordoniaceae</taxon>
        <taxon>Gordonia</taxon>
    </lineage>
</organism>
<reference evidence="2 3" key="1">
    <citation type="journal article" date="2023" name="Virus Evol.">
        <title>Computational host range prediction-The good, the bad, and the ugly.</title>
        <authorList>
            <person name="Howell A.A."/>
            <person name="Versoza C.J."/>
            <person name="Pfeifer S.P."/>
        </authorList>
    </citation>
    <scope>NUCLEOTIDE SEQUENCE [LARGE SCALE GENOMIC DNA]</scope>
    <source>
        <strain evidence="2 3">1610/1b</strain>
    </source>
</reference>
<feature type="domain" description="Swt1-like HEPN" evidence="1">
    <location>
        <begin position="27"/>
        <end position="150"/>
    </location>
</feature>
<dbReference type="EMBL" id="CP136137">
    <property type="protein sequence ID" value="WYY07882.1"/>
    <property type="molecule type" value="Genomic_DNA"/>
</dbReference>
<evidence type="ECO:0000313" key="3">
    <source>
        <dbReference type="Proteomes" id="UP001479933"/>
    </source>
</evidence>
<gene>
    <name evidence="2" type="ORF">RVF87_02005</name>
</gene>
<sequence>MTDEDYYPQIQTHLRAEAAQMGKHYEVFYSLENTIRQHITEILSSESEDWWTTEYIPGQIKKDCEKRKKTERESGITPRSSDLLAYSNFGELSEIIKANWGIFAQTYSNVKAVERVMGTLNTLRLPIAHCSPLAEDEVVRLQLAVRDYFRLME</sequence>
<dbReference type="RefSeq" id="WP_204701042.1">
    <property type="nucleotide sequence ID" value="NZ_CP136137.1"/>
</dbReference>
<name>A0ABZ2U2N2_9ACTN</name>
<dbReference type="Pfam" id="PF18731">
    <property type="entry name" value="HEPN_Swt1"/>
    <property type="match status" value="1"/>
</dbReference>
<dbReference type="Proteomes" id="UP001479933">
    <property type="component" value="Chromosome"/>
</dbReference>
<protein>
    <submittedName>
        <fullName evidence="2">Swt1 family HEPN domain-containing protein</fullName>
    </submittedName>
</protein>
<keyword evidence="3" id="KW-1185">Reference proteome</keyword>